<dbReference type="RefSeq" id="WP_144855442.1">
    <property type="nucleotide sequence ID" value="NZ_BAAAYT010000002.1"/>
</dbReference>
<reference evidence="4 5" key="1">
    <citation type="submission" date="2019-06" db="EMBL/GenBank/DDBJ databases">
        <title>Sequencing the genomes of 1000 actinobacteria strains.</title>
        <authorList>
            <person name="Klenk H.-P."/>
        </authorList>
    </citation>
    <scope>NUCLEOTIDE SEQUENCE [LARGE SCALE GENOMIC DNA]</scope>
    <source>
        <strain evidence="4 5">DSM 18935</strain>
    </source>
</reference>
<dbReference type="PANTHER" id="PTHR12993:SF11">
    <property type="entry name" value="N-ACETYLGLUCOSAMINYL-PHOSPHATIDYLINOSITOL DE-N-ACETYLASE"/>
    <property type="match status" value="1"/>
</dbReference>
<dbReference type="OrthoDB" id="116799at2"/>
<accession>A0A560WH90</accession>
<proteinExistence type="predicted"/>
<dbReference type="AlphaFoldDB" id="A0A560WH90"/>
<dbReference type="GO" id="GO:0016137">
    <property type="term" value="P:glycoside metabolic process"/>
    <property type="evidence" value="ECO:0007669"/>
    <property type="project" value="UniProtKB-ARBA"/>
</dbReference>
<evidence type="ECO:0000313" key="4">
    <source>
        <dbReference type="EMBL" id="TWD17039.1"/>
    </source>
</evidence>
<dbReference type="Proteomes" id="UP000315628">
    <property type="component" value="Unassembled WGS sequence"/>
</dbReference>
<dbReference type="Gene3D" id="3.40.50.10320">
    <property type="entry name" value="LmbE-like"/>
    <property type="match status" value="1"/>
</dbReference>
<feature type="domain" description="Methyltransferase" evidence="3">
    <location>
        <begin position="336"/>
        <end position="433"/>
    </location>
</feature>
<dbReference type="Pfam" id="PF13649">
    <property type="entry name" value="Methyltransf_25"/>
    <property type="match status" value="1"/>
</dbReference>
<dbReference type="InterPro" id="IPR003737">
    <property type="entry name" value="GlcNAc_PI_deacetylase-related"/>
</dbReference>
<dbReference type="InterPro" id="IPR024078">
    <property type="entry name" value="LmbE-like_dom_sf"/>
</dbReference>
<evidence type="ECO:0000256" key="1">
    <source>
        <dbReference type="ARBA" id="ARBA00022833"/>
    </source>
</evidence>
<evidence type="ECO:0000256" key="2">
    <source>
        <dbReference type="SAM" id="MobiDB-lite"/>
    </source>
</evidence>
<keyword evidence="5" id="KW-1185">Reference proteome</keyword>
<dbReference type="Gene3D" id="3.40.50.150">
    <property type="entry name" value="Vaccinia Virus protein VP39"/>
    <property type="match status" value="1"/>
</dbReference>
<dbReference type="GO" id="GO:0016811">
    <property type="term" value="F:hydrolase activity, acting on carbon-nitrogen (but not peptide) bonds, in linear amides"/>
    <property type="evidence" value="ECO:0007669"/>
    <property type="project" value="TreeGrafter"/>
</dbReference>
<feature type="region of interest" description="Disordered" evidence="2">
    <location>
        <begin position="272"/>
        <end position="292"/>
    </location>
</feature>
<evidence type="ECO:0000313" key="5">
    <source>
        <dbReference type="Proteomes" id="UP000315628"/>
    </source>
</evidence>
<comment type="caution">
    <text evidence="4">The sequence shown here is derived from an EMBL/GenBank/DDBJ whole genome shotgun (WGS) entry which is preliminary data.</text>
</comment>
<evidence type="ECO:0000259" key="3">
    <source>
        <dbReference type="Pfam" id="PF13649"/>
    </source>
</evidence>
<dbReference type="Pfam" id="PF02585">
    <property type="entry name" value="PIG-L"/>
    <property type="match status" value="1"/>
</dbReference>
<dbReference type="SUPFAM" id="SSF102588">
    <property type="entry name" value="LmbE-like"/>
    <property type="match status" value="1"/>
</dbReference>
<organism evidence="4 5">
    <name type="scientific">Marihabitans asiaticum</name>
    <dbReference type="NCBI Taxonomy" id="415218"/>
    <lineage>
        <taxon>Bacteria</taxon>
        <taxon>Bacillati</taxon>
        <taxon>Actinomycetota</taxon>
        <taxon>Actinomycetes</taxon>
        <taxon>Micrococcales</taxon>
        <taxon>Intrasporangiaceae</taxon>
        <taxon>Marihabitans</taxon>
    </lineage>
</organism>
<feature type="compositionally biased region" description="Low complexity" evidence="2">
    <location>
        <begin position="282"/>
        <end position="292"/>
    </location>
</feature>
<sequence>MSAPRAFDPHDPGTSEQTWLLDQRWDEVPARRPDELLTGVGHVVVLAAHPDDESLGLGGTIAAAAARGVRVTVLVASDGEGSHPHSDVDPQAIAARRREEVEQAVRRLGGGHPITLRRLGLPDSRLPDHVPALVAALEEAVGPAEGLGPAAGSSTSITEARRTLVLTQWAQDGHHDHAAVAKAAMSLLGRADLDVAHAPVWFWHWGTPDELPWERLELVDLGPEELAAKTHAVAAHRSQVLPLGPNEGGQALLGTHVLARFERVVETLVRQEPVGAAGSRPGAGQASGAADDDATAAPFDAMYETGDDPWGFQSWYELRKRALTLAALARPRYRSVVDVGCASGELTASLADRADEVVAVDVSARALEVASRRAVPEHSRISWVQGRCPEVLGRLPGAGEHDLAVLSEIGYFLTGSELLATLRAVRRLVVDGGEIALVHWRHPTREIPLDGPLVHAQARAVLGEPRVVYRDADLLLEIYGGEVR</sequence>
<name>A0A560WH90_9MICO</name>
<protein>
    <submittedName>
        <fullName evidence="4">LmbE family N-acetylglucosaminyl deacetylase</fullName>
    </submittedName>
</protein>
<dbReference type="InterPro" id="IPR029063">
    <property type="entry name" value="SAM-dependent_MTases_sf"/>
</dbReference>
<gene>
    <name evidence="4" type="ORF">FB557_0597</name>
</gene>
<dbReference type="SUPFAM" id="SSF53335">
    <property type="entry name" value="S-adenosyl-L-methionine-dependent methyltransferases"/>
    <property type="match status" value="1"/>
</dbReference>
<dbReference type="PANTHER" id="PTHR12993">
    <property type="entry name" value="N-ACETYLGLUCOSAMINYL-PHOSPHATIDYLINOSITOL DE-N-ACETYLASE-RELATED"/>
    <property type="match status" value="1"/>
</dbReference>
<dbReference type="InterPro" id="IPR041698">
    <property type="entry name" value="Methyltransf_25"/>
</dbReference>
<dbReference type="CDD" id="cd02440">
    <property type="entry name" value="AdoMet_MTases"/>
    <property type="match status" value="1"/>
</dbReference>
<dbReference type="EMBL" id="VIUW01000001">
    <property type="protein sequence ID" value="TWD17039.1"/>
    <property type="molecule type" value="Genomic_DNA"/>
</dbReference>
<keyword evidence="1" id="KW-0862">Zinc</keyword>